<gene>
    <name evidence="2" type="ORF">LODBEIA_P38450</name>
</gene>
<feature type="transmembrane region" description="Helical" evidence="1">
    <location>
        <begin position="72"/>
        <end position="90"/>
    </location>
</feature>
<dbReference type="GeneID" id="92209041"/>
<evidence type="ECO:0000256" key="1">
    <source>
        <dbReference type="SAM" id="Phobius"/>
    </source>
</evidence>
<protein>
    <submittedName>
        <fullName evidence="2">Uncharacterized protein</fullName>
    </submittedName>
</protein>
<keyword evidence="1" id="KW-0812">Transmembrane</keyword>
<reference evidence="2 3" key="1">
    <citation type="submission" date="2024-03" db="EMBL/GenBank/DDBJ databases">
        <authorList>
            <person name="Brejova B."/>
        </authorList>
    </citation>
    <scope>NUCLEOTIDE SEQUENCE [LARGE SCALE GENOMIC DNA]</scope>
    <source>
        <strain evidence="2 3">CBS 14171</strain>
    </source>
</reference>
<evidence type="ECO:0000313" key="3">
    <source>
        <dbReference type="Proteomes" id="UP001497383"/>
    </source>
</evidence>
<accession>A0ABP0ZRB6</accession>
<sequence length="299" mass="34105">MHSSSKSSKAMLFILSTFESAVIKGGVYWIIECAVEIFSFYSLIVYWLSYVLSRQARFLIRLARTQGSLEDCFLVCNILVLVTGSMWLYLWQIGDPKMKQAYATVVGISLLRFGVSFLRSVRTMATKKSPKYQIKSVSKVNKYTAERPVMRVLKEESSCMFFFACSIWDSPPSFFKLLLLVSHSLVAVLKAVDDVKSSKSLEFCKFLFGLLENVVLVVFWCESFEKLQFNYSICYTLTYFMKYEESGTASSSLQIMSMLIQYLYGKFMPRGGAAPHPQALLQRPTSYGFDCFSIVSDLK</sequence>
<keyword evidence="1" id="KW-0472">Membrane</keyword>
<dbReference type="Proteomes" id="UP001497383">
    <property type="component" value="Chromosome 4"/>
</dbReference>
<proteinExistence type="predicted"/>
<evidence type="ECO:0000313" key="2">
    <source>
        <dbReference type="EMBL" id="CAK9439745.1"/>
    </source>
</evidence>
<feature type="transmembrane region" description="Helical" evidence="1">
    <location>
        <begin position="12"/>
        <end position="31"/>
    </location>
</feature>
<feature type="transmembrane region" description="Helical" evidence="1">
    <location>
        <begin position="102"/>
        <end position="121"/>
    </location>
</feature>
<dbReference type="RefSeq" id="XP_066830783.1">
    <property type="nucleotide sequence ID" value="XM_066974000.1"/>
</dbReference>
<organism evidence="2 3">
    <name type="scientific">Lodderomyces beijingensis</name>
    <dbReference type="NCBI Taxonomy" id="1775926"/>
    <lineage>
        <taxon>Eukaryota</taxon>
        <taxon>Fungi</taxon>
        <taxon>Dikarya</taxon>
        <taxon>Ascomycota</taxon>
        <taxon>Saccharomycotina</taxon>
        <taxon>Pichiomycetes</taxon>
        <taxon>Debaryomycetaceae</taxon>
        <taxon>Candida/Lodderomyces clade</taxon>
        <taxon>Lodderomyces</taxon>
    </lineage>
</organism>
<feature type="transmembrane region" description="Helical" evidence="1">
    <location>
        <begin position="37"/>
        <end position="52"/>
    </location>
</feature>
<dbReference type="EMBL" id="OZ022408">
    <property type="protein sequence ID" value="CAK9439745.1"/>
    <property type="molecule type" value="Genomic_DNA"/>
</dbReference>
<name>A0ABP0ZRB6_9ASCO</name>
<keyword evidence="3" id="KW-1185">Reference proteome</keyword>
<keyword evidence="1" id="KW-1133">Transmembrane helix</keyword>